<evidence type="ECO:0000313" key="1">
    <source>
        <dbReference type="EMBL" id="PRQ04296.1"/>
    </source>
</evidence>
<dbReference type="EMBL" id="PVNK01000047">
    <property type="protein sequence ID" value="PRQ04296.1"/>
    <property type="molecule type" value="Genomic_DNA"/>
</dbReference>
<proteinExistence type="predicted"/>
<sequence length="171" mass="18171">MKISIILTTLLSTFATNDPNLCDFVYRDVDGSPYTDTVGQTLARYCEWRGPDAPVYDASVCCELEDDAAACRPVDAAESCVAGERYYCEYGEPVAGGGVACYQPFPSMCDAGLCVRAPEGLVGLAHYVVCCAPGGVCYSVEPGHASDCNGDFMACSYGFTNDDGTVECFYG</sequence>
<comment type="caution">
    <text evidence="1">The sequence shown here is derived from an EMBL/GenBank/DDBJ whole genome shotgun (WGS) entry which is preliminary data.</text>
</comment>
<dbReference type="Proteomes" id="UP000237968">
    <property type="component" value="Unassembled WGS sequence"/>
</dbReference>
<protein>
    <submittedName>
        <fullName evidence="1">Uncharacterized protein</fullName>
    </submittedName>
</protein>
<keyword evidence="2" id="KW-1185">Reference proteome</keyword>
<dbReference type="RefSeq" id="WP_106390377.1">
    <property type="nucleotide sequence ID" value="NZ_PVNK01000047.1"/>
</dbReference>
<reference evidence="1 2" key="1">
    <citation type="submission" date="2018-03" db="EMBL/GenBank/DDBJ databases">
        <title>Draft Genome Sequences of the Obligatory Marine Myxobacteria Enhygromyxa salina SWB005.</title>
        <authorList>
            <person name="Poehlein A."/>
            <person name="Moghaddam J.A."/>
            <person name="Harms H."/>
            <person name="Alanjari M."/>
            <person name="Koenig G.M."/>
            <person name="Daniel R."/>
            <person name="Schaeberle T.F."/>
        </authorList>
    </citation>
    <scope>NUCLEOTIDE SEQUENCE [LARGE SCALE GENOMIC DNA]</scope>
    <source>
        <strain evidence="1 2">SWB005</strain>
    </source>
</reference>
<organism evidence="1 2">
    <name type="scientific">Enhygromyxa salina</name>
    <dbReference type="NCBI Taxonomy" id="215803"/>
    <lineage>
        <taxon>Bacteria</taxon>
        <taxon>Pseudomonadati</taxon>
        <taxon>Myxococcota</taxon>
        <taxon>Polyangia</taxon>
        <taxon>Nannocystales</taxon>
        <taxon>Nannocystaceae</taxon>
        <taxon>Enhygromyxa</taxon>
    </lineage>
</organism>
<name>A0A2S9YH08_9BACT</name>
<dbReference type="OrthoDB" id="5530290at2"/>
<evidence type="ECO:0000313" key="2">
    <source>
        <dbReference type="Proteomes" id="UP000237968"/>
    </source>
</evidence>
<accession>A0A2S9YH08</accession>
<dbReference type="AlphaFoldDB" id="A0A2S9YH08"/>
<gene>
    <name evidence="1" type="ORF">ENSA5_09450</name>
</gene>